<dbReference type="Proteomes" id="UP000560081">
    <property type="component" value="Unassembled WGS sequence"/>
</dbReference>
<dbReference type="RefSeq" id="WP_229667108.1">
    <property type="nucleotide sequence ID" value="NZ_BMLA01000001.1"/>
</dbReference>
<sequence>MTTQPPSAPSLRGAVDLSALRTPQPAADPAVPAGAPASNAPGAPHGAEGGSWVILDADPSLLQQLVQLSAQVPVLFHLHVPGDEVSEALSTQFAEAVDAQAGRLVMARLDVAAEPQVLAAFGLGAGPAVVAVVAGQPVPLVNQEVPAETLDRLLGELFEVARQNGVAGQVPAVAPARAAGGDAAPAAPTVPARHRPAHDALAAGDLPGAVAAWQAALDESPADDVARQGLAAAQLMLRTQDADAAAVRTAAAEAPDDVAAQTAVADLDVLGGHVEDAFARLVRFVAAHPGEDRDAARAHLVELYTVVGGDDPRVQASRRKLAAALF</sequence>
<feature type="region of interest" description="Disordered" evidence="1">
    <location>
        <begin position="1"/>
        <end position="46"/>
    </location>
</feature>
<comment type="caution">
    <text evidence="2">The sequence shown here is derived from an EMBL/GenBank/DDBJ whole genome shotgun (WGS) entry which is preliminary data.</text>
</comment>
<keyword evidence="3" id="KW-1185">Reference proteome</keyword>
<evidence type="ECO:0000313" key="3">
    <source>
        <dbReference type="Proteomes" id="UP000560081"/>
    </source>
</evidence>
<gene>
    <name evidence="2" type="ORF">BJ976_001370</name>
</gene>
<accession>A0A7W7L3V8</accession>
<organism evidence="2 3">
    <name type="scientific">Micrococcus flavus</name>
    <dbReference type="NCBI Taxonomy" id="384602"/>
    <lineage>
        <taxon>Bacteria</taxon>
        <taxon>Bacillati</taxon>
        <taxon>Actinomycetota</taxon>
        <taxon>Actinomycetes</taxon>
        <taxon>Micrococcales</taxon>
        <taxon>Micrococcaceae</taxon>
        <taxon>Micrococcus</taxon>
    </lineage>
</organism>
<feature type="compositionally biased region" description="Low complexity" evidence="1">
    <location>
        <begin position="23"/>
        <end position="46"/>
    </location>
</feature>
<dbReference type="AlphaFoldDB" id="A0A7W7L3V8"/>
<name>A0A7W7L3V8_9MICC</name>
<dbReference type="InterPro" id="IPR036249">
    <property type="entry name" value="Thioredoxin-like_sf"/>
</dbReference>
<dbReference type="InterPro" id="IPR011990">
    <property type="entry name" value="TPR-like_helical_dom_sf"/>
</dbReference>
<proteinExistence type="predicted"/>
<reference evidence="2 3" key="1">
    <citation type="submission" date="2020-08" db="EMBL/GenBank/DDBJ databases">
        <title>Sequencing the genomes of 1000 actinobacteria strains.</title>
        <authorList>
            <person name="Klenk H.-P."/>
        </authorList>
    </citation>
    <scope>NUCLEOTIDE SEQUENCE [LARGE SCALE GENOMIC DNA]</scope>
    <source>
        <strain evidence="2 3">DSM 19079</strain>
    </source>
</reference>
<protein>
    <submittedName>
        <fullName evidence="2">Putative thioredoxin</fullName>
    </submittedName>
</protein>
<dbReference type="SUPFAM" id="SSF52833">
    <property type="entry name" value="Thioredoxin-like"/>
    <property type="match status" value="1"/>
</dbReference>
<dbReference type="Gene3D" id="1.25.40.10">
    <property type="entry name" value="Tetratricopeptide repeat domain"/>
    <property type="match status" value="1"/>
</dbReference>
<dbReference type="SUPFAM" id="SSF48452">
    <property type="entry name" value="TPR-like"/>
    <property type="match status" value="1"/>
</dbReference>
<evidence type="ECO:0000256" key="1">
    <source>
        <dbReference type="SAM" id="MobiDB-lite"/>
    </source>
</evidence>
<dbReference type="Pfam" id="PF14561">
    <property type="entry name" value="TPR_20"/>
    <property type="match status" value="1"/>
</dbReference>
<dbReference type="EMBL" id="JACHMC010000001">
    <property type="protein sequence ID" value="MBB4883019.1"/>
    <property type="molecule type" value="Genomic_DNA"/>
</dbReference>
<evidence type="ECO:0000313" key="2">
    <source>
        <dbReference type="EMBL" id="MBB4883019.1"/>
    </source>
</evidence>